<keyword evidence="1" id="KW-1133">Transmembrane helix</keyword>
<sequence length="127" mass="14793">MARNTVQHFMVGDVNKWSGIIFPSVLVLLMILSGLFYLELNLHKKEQELSILTKRMYEGKVIADMAYQKVAHLHQSSKKDEGVLQYNVGNVKYRVQDEEVRMSIYIDGYLMYDVKEKLPNKKSHSLK</sequence>
<name>A0A6G8ALL8_9ENTE</name>
<organism evidence="2 3">
    <name type="scientific">Vagococcus coleopterorum</name>
    <dbReference type="NCBI Taxonomy" id="2714946"/>
    <lineage>
        <taxon>Bacteria</taxon>
        <taxon>Bacillati</taxon>
        <taxon>Bacillota</taxon>
        <taxon>Bacilli</taxon>
        <taxon>Lactobacillales</taxon>
        <taxon>Enterococcaceae</taxon>
        <taxon>Vagococcus</taxon>
    </lineage>
</organism>
<dbReference type="InterPro" id="IPR047665">
    <property type="entry name" value="ComGG_streptococcus-type"/>
</dbReference>
<keyword evidence="1" id="KW-0812">Transmembrane</keyword>
<keyword evidence="1" id="KW-0472">Membrane</keyword>
<evidence type="ECO:0008006" key="4">
    <source>
        <dbReference type="Google" id="ProtNLM"/>
    </source>
</evidence>
<dbReference type="AlphaFoldDB" id="A0A6G8ALL8"/>
<evidence type="ECO:0000313" key="3">
    <source>
        <dbReference type="Proteomes" id="UP000500890"/>
    </source>
</evidence>
<protein>
    <recommendedName>
        <fullName evidence="4">Competence protein ComGG</fullName>
    </recommendedName>
</protein>
<gene>
    <name evidence="2" type="ORF">G7081_01330</name>
</gene>
<reference evidence="2 3" key="1">
    <citation type="submission" date="2020-03" db="EMBL/GenBank/DDBJ databases">
        <title>Vagococcus sp. nov., isolated from beetles.</title>
        <authorList>
            <person name="Hyun D.-W."/>
            <person name="Bae J.-W."/>
        </authorList>
    </citation>
    <scope>NUCLEOTIDE SEQUENCE [LARGE SCALE GENOMIC DNA]</scope>
    <source>
        <strain evidence="2 3">HDW17A</strain>
    </source>
</reference>
<evidence type="ECO:0000256" key="1">
    <source>
        <dbReference type="SAM" id="Phobius"/>
    </source>
</evidence>
<evidence type="ECO:0000313" key="2">
    <source>
        <dbReference type="EMBL" id="QIL45825.1"/>
    </source>
</evidence>
<feature type="transmembrane region" description="Helical" evidence="1">
    <location>
        <begin position="20"/>
        <end position="38"/>
    </location>
</feature>
<dbReference type="KEGG" id="vah:G7081_01330"/>
<dbReference type="NCBIfam" id="NF041014">
    <property type="entry name" value="pilin_ComGG_2"/>
    <property type="match status" value="1"/>
</dbReference>
<dbReference type="EMBL" id="CP049886">
    <property type="protein sequence ID" value="QIL45825.1"/>
    <property type="molecule type" value="Genomic_DNA"/>
</dbReference>
<dbReference type="Proteomes" id="UP000500890">
    <property type="component" value="Chromosome"/>
</dbReference>
<keyword evidence="3" id="KW-1185">Reference proteome</keyword>
<proteinExistence type="predicted"/>
<accession>A0A6G8ALL8</accession>